<dbReference type="Proteomes" id="UP000245207">
    <property type="component" value="Unassembled WGS sequence"/>
</dbReference>
<gene>
    <name evidence="1" type="ORF">CTI12_AA074070</name>
</gene>
<dbReference type="AlphaFoldDB" id="A0A2U1Q528"/>
<name>A0A2U1Q528_ARTAN</name>
<dbReference type="OrthoDB" id="1918565at2759"/>
<evidence type="ECO:0000313" key="2">
    <source>
        <dbReference type="Proteomes" id="UP000245207"/>
    </source>
</evidence>
<dbReference type="PANTHER" id="PTHR32278">
    <property type="entry name" value="F-BOX DOMAIN-CONTAINING PROTEIN"/>
    <property type="match status" value="1"/>
</dbReference>
<dbReference type="CDD" id="cd22162">
    <property type="entry name" value="F-box_AtSKIP3-like"/>
    <property type="match status" value="1"/>
</dbReference>
<dbReference type="InterPro" id="IPR025886">
    <property type="entry name" value="PP2-like"/>
</dbReference>
<proteinExistence type="predicted"/>
<dbReference type="InterPro" id="IPR036047">
    <property type="entry name" value="F-box-like_dom_sf"/>
</dbReference>
<dbReference type="STRING" id="35608.A0A2U1Q528"/>
<dbReference type="SUPFAM" id="SSF81383">
    <property type="entry name" value="F-box domain"/>
    <property type="match status" value="1"/>
</dbReference>
<dbReference type="Pfam" id="PF14299">
    <property type="entry name" value="PP2"/>
    <property type="match status" value="1"/>
</dbReference>
<protein>
    <submittedName>
        <fullName evidence="1">F-box domain, cyclin-like protein</fullName>
    </submittedName>
</protein>
<evidence type="ECO:0000313" key="1">
    <source>
        <dbReference type="EMBL" id="PWA93098.1"/>
    </source>
</evidence>
<accession>A0A2U1Q528</accession>
<organism evidence="1 2">
    <name type="scientific">Artemisia annua</name>
    <name type="common">Sweet wormwood</name>
    <dbReference type="NCBI Taxonomy" id="35608"/>
    <lineage>
        <taxon>Eukaryota</taxon>
        <taxon>Viridiplantae</taxon>
        <taxon>Streptophyta</taxon>
        <taxon>Embryophyta</taxon>
        <taxon>Tracheophyta</taxon>
        <taxon>Spermatophyta</taxon>
        <taxon>Magnoliopsida</taxon>
        <taxon>eudicotyledons</taxon>
        <taxon>Gunneridae</taxon>
        <taxon>Pentapetalae</taxon>
        <taxon>asterids</taxon>
        <taxon>campanulids</taxon>
        <taxon>Asterales</taxon>
        <taxon>Asteraceae</taxon>
        <taxon>Asteroideae</taxon>
        <taxon>Anthemideae</taxon>
        <taxon>Artemisiinae</taxon>
        <taxon>Artemisia</taxon>
    </lineage>
</organism>
<dbReference type="EMBL" id="PKPP01000411">
    <property type="protein sequence ID" value="PWA93098.1"/>
    <property type="molecule type" value="Genomic_DNA"/>
</dbReference>
<dbReference type="PANTHER" id="PTHR32278:SF73">
    <property type="entry name" value="PHLOEM PROTEIN"/>
    <property type="match status" value="1"/>
</dbReference>
<keyword evidence="2" id="KW-1185">Reference proteome</keyword>
<sequence length="289" mass="32822">MEEVQNDFFSELPEGFVAEALALTNPRDACRLSSINSFFRSAANWDKVWKSFIPPECLGEAVVDGGCNSNKDAFLRHCDHPVIIDDGNKSFWLDKRSGKKCYMLSARSMSISLIDSPSCWKWTSIAESRFTEVAELINVCALEVNGKINTFILSPKTTYVAYLVFKTTPKAYGFEYQPVELSIVSHEDKCETRVAYLDPQAGQRRRLKPRTHRRLFSRIAFTDYHELSSPSKDNGPNLRNDGWFETEIGEYFNEGGDETELEMCVMEVKGGNWKTGLVIEGIEIRPNNI</sequence>
<comment type="caution">
    <text evidence="1">The sequence shown here is derived from an EMBL/GenBank/DDBJ whole genome shotgun (WGS) entry which is preliminary data.</text>
</comment>
<reference evidence="1 2" key="1">
    <citation type="journal article" date="2018" name="Mol. Plant">
        <title>The genome of Artemisia annua provides insight into the evolution of Asteraceae family and artemisinin biosynthesis.</title>
        <authorList>
            <person name="Shen Q."/>
            <person name="Zhang L."/>
            <person name="Liao Z."/>
            <person name="Wang S."/>
            <person name="Yan T."/>
            <person name="Shi P."/>
            <person name="Liu M."/>
            <person name="Fu X."/>
            <person name="Pan Q."/>
            <person name="Wang Y."/>
            <person name="Lv Z."/>
            <person name="Lu X."/>
            <person name="Zhang F."/>
            <person name="Jiang W."/>
            <person name="Ma Y."/>
            <person name="Chen M."/>
            <person name="Hao X."/>
            <person name="Li L."/>
            <person name="Tang Y."/>
            <person name="Lv G."/>
            <person name="Zhou Y."/>
            <person name="Sun X."/>
            <person name="Brodelius P.E."/>
            <person name="Rose J.K.C."/>
            <person name="Tang K."/>
        </authorList>
    </citation>
    <scope>NUCLEOTIDE SEQUENCE [LARGE SCALE GENOMIC DNA]</scope>
    <source>
        <strain evidence="2">cv. Huhao1</strain>
        <tissue evidence="1">Leaf</tissue>
    </source>
</reference>